<evidence type="ECO:0000256" key="1">
    <source>
        <dbReference type="ARBA" id="ARBA00022801"/>
    </source>
</evidence>
<dbReference type="Proteomes" id="UP001230496">
    <property type="component" value="Chromosome"/>
</dbReference>
<dbReference type="GO" id="GO:0047632">
    <property type="term" value="F:agmatine deiminase activity"/>
    <property type="evidence" value="ECO:0007669"/>
    <property type="project" value="TreeGrafter"/>
</dbReference>
<dbReference type="AlphaFoldDB" id="A0AA51RDT7"/>
<dbReference type="SUPFAM" id="SSF55909">
    <property type="entry name" value="Pentein"/>
    <property type="match status" value="1"/>
</dbReference>
<dbReference type="KEGG" id="msaa:QYS49_37110"/>
<dbReference type="GO" id="GO:0009446">
    <property type="term" value="P:putrescine biosynthetic process"/>
    <property type="evidence" value="ECO:0007669"/>
    <property type="project" value="InterPro"/>
</dbReference>
<accession>A0AA51RDT7</accession>
<keyword evidence="3" id="KW-1185">Reference proteome</keyword>
<dbReference type="PANTHER" id="PTHR31377:SF0">
    <property type="entry name" value="AGMATINE DEIMINASE-RELATED"/>
    <property type="match status" value="1"/>
</dbReference>
<gene>
    <name evidence="2" type="ORF">QYS49_37110</name>
</gene>
<dbReference type="InterPro" id="IPR007466">
    <property type="entry name" value="Peptidyl-Arg-deiminase_porph"/>
</dbReference>
<keyword evidence="1" id="KW-0378">Hydrolase</keyword>
<dbReference type="Gene3D" id="3.75.10.10">
    <property type="entry name" value="L-arginine/glycine Amidinotransferase, Chain A"/>
    <property type="match status" value="2"/>
</dbReference>
<dbReference type="GO" id="GO:0004668">
    <property type="term" value="F:protein-arginine deiminase activity"/>
    <property type="evidence" value="ECO:0007669"/>
    <property type="project" value="InterPro"/>
</dbReference>
<protein>
    <submittedName>
        <fullName evidence="2">Agmatine deiminase family protein</fullName>
    </submittedName>
</protein>
<proteinExistence type="predicted"/>
<evidence type="ECO:0000313" key="3">
    <source>
        <dbReference type="Proteomes" id="UP001230496"/>
    </source>
</evidence>
<reference evidence="2 3" key="1">
    <citation type="submission" date="2023-08" db="EMBL/GenBank/DDBJ databases">
        <title>Comparative genomics and taxonomic characterization of three novel marine species of genus Marivirga.</title>
        <authorList>
            <person name="Muhammad N."/>
            <person name="Kim S.-G."/>
        </authorList>
    </citation>
    <scope>NUCLEOTIDE SEQUENCE [LARGE SCALE GENOMIC DNA]</scope>
    <source>
        <strain evidence="2 3">BDSF4-3</strain>
    </source>
</reference>
<name>A0AA51RDT7_9BACT</name>
<sequence length="254" mass="28755">MDNLIFRVIPSIEIWTRDMAPVFVETSNGKLAIADFNFDSWGYADTLDTDTKTEEIYDEMEAEYQRILGVKKVIWLKDGLLEVSHTFLGLLAVNDSTSDYTVVTTNGHTDEFSRFVNDSTILLANFDIAELSEPIAQENHQRLEANFEILLNSKDQDGKPFTIIRLPLPSTLLNTLASGDYVYEYIKTLVYKDGSKFPQGDTVSVVIPASYLILLLLIKSLSVRSTGEQGCLIKLRRKMKKQSGYCQQYSPIEK</sequence>
<evidence type="ECO:0000313" key="2">
    <source>
        <dbReference type="EMBL" id="WMN11069.1"/>
    </source>
</evidence>
<organism evidence="2 3">
    <name type="scientific">Marivirga salinarum</name>
    <dbReference type="NCBI Taxonomy" id="3059078"/>
    <lineage>
        <taxon>Bacteria</taxon>
        <taxon>Pseudomonadati</taxon>
        <taxon>Bacteroidota</taxon>
        <taxon>Cytophagia</taxon>
        <taxon>Cytophagales</taxon>
        <taxon>Marivirgaceae</taxon>
        <taxon>Marivirga</taxon>
    </lineage>
</organism>
<dbReference type="EMBL" id="CP129971">
    <property type="protein sequence ID" value="WMN11069.1"/>
    <property type="molecule type" value="Genomic_DNA"/>
</dbReference>
<dbReference type="Pfam" id="PF04371">
    <property type="entry name" value="PAD_porph"/>
    <property type="match status" value="2"/>
</dbReference>
<dbReference type="RefSeq" id="WP_308347819.1">
    <property type="nucleotide sequence ID" value="NZ_CP129971.1"/>
</dbReference>
<dbReference type="PANTHER" id="PTHR31377">
    <property type="entry name" value="AGMATINE DEIMINASE-RELATED"/>
    <property type="match status" value="1"/>
</dbReference>